<dbReference type="PROSITE" id="PS51843">
    <property type="entry name" value="NR_LBD"/>
    <property type="match status" value="1"/>
</dbReference>
<sequence length="433" mass="48679">MTSSPSASTSNESGNKSGRRKSSINQLCCVVCGDTAFGKHYGVSACNGCKGFFRRSVWNNRQYICRFDGKCAIAKEHRNVCRSCRLKQCFVAGMNPRAVQSEREKDGIGEALDYDEEDGRITPPEMCDSESQTEASAALSKFELLPTPEIDYSRGSADLVKMTRDVLARSDPYPFISPTSTQSNQTASISFVNAFFNPTLIAPRTPITPTGSRLATFVDVVQDWRRNFTLFADWLHAFHDFNVLTVADQLEVAKNRFNPFYWWLCGNWTVKAGCEGVCYANGAYFPRDILKQCIPDVRGASERMMTSLVEPLHELDLDETEQCLMLPIIVFSEELVLSLEGREHVKQTANRYVRLLHHHIGQKLKKGGENNSKIALRIARIMLLVSALTNLVYLTSDTIQLQDVLHIMNWESQPWTQDVVRAPRAETALDVPT</sequence>
<dbReference type="SMART" id="SM00399">
    <property type="entry name" value="ZnF_C4"/>
    <property type="match status" value="1"/>
</dbReference>
<evidence type="ECO:0000256" key="1">
    <source>
        <dbReference type="ARBA" id="ARBA00004123"/>
    </source>
</evidence>
<keyword evidence="10 11" id="KW-0539">Nucleus</keyword>
<dbReference type="PANTHER" id="PTHR47630:SF4">
    <property type="entry name" value="NUCLEAR HORMONE RECEPTOR FAMILY MEMBER NHR-62"/>
    <property type="match status" value="1"/>
</dbReference>
<evidence type="ECO:0000256" key="9">
    <source>
        <dbReference type="ARBA" id="ARBA00023170"/>
    </source>
</evidence>
<accession>A0AAF3F290</accession>
<keyword evidence="6 11" id="KW-0805">Transcription regulation</keyword>
<dbReference type="WBParaSite" id="MBELARI_LOCUS20636">
    <property type="protein sequence ID" value="MBELARI_LOCUS20636"/>
    <property type="gene ID" value="MBELARI_LOCUS20636"/>
</dbReference>
<dbReference type="CDD" id="cd06157">
    <property type="entry name" value="NR_LBD"/>
    <property type="match status" value="1"/>
</dbReference>
<keyword evidence="9 11" id="KW-0675">Receptor</keyword>
<dbReference type="InterPro" id="IPR049636">
    <property type="entry name" value="HNF4-like_DBD"/>
</dbReference>
<dbReference type="PANTHER" id="PTHR47630">
    <property type="entry name" value="NUCLEAR HORMONE RECEPTOR FAMILY-RELATED-RELATED"/>
    <property type="match status" value="1"/>
</dbReference>
<evidence type="ECO:0000256" key="5">
    <source>
        <dbReference type="ARBA" id="ARBA00022833"/>
    </source>
</evidence>
<dbReference type="Proteomes" id="UP000887575">
    <property type="component" value="Unassembled WGS sequence"/>
</dbReference>
<keyword evidence="3 11" id="KW-0479">Metal-binding</keyword>
<dbReference type="CDD" id="cd06960">
    <property type="entry name" value="NR_DBD_HNF4A"/>
    <property type="match status" value="1"/>
</dbReference>
<dbReference type="InterPro" id="IPR052499">
    <property type="entry name" value="C.elegans_NHRs"/>
</dbReference>
<evidence type="ECO:0000256" key="11">
    <source>
        <dbReference type="RuleBase" id="RU004334"/>
    </source>
</evidence>
<dbReference type="Pfam" id="PF00105">
    <property type="entry name" value="zf-C4"/>
    <property type="match status" value="1"/>
</dbReference>
<dbReference type="GO" id="GO:0003700">
    <property type="term" value="F:DNA-binding transcription factor activity"/>
    <property type="evidence" value="ECO:0007669"/>
    <property type="project" value="InterPro"/>
</dbReference>
<dbReference type="InterPro" id="IPR000536">
    <property type="entry name" value="Nucl_hrmn_rcpt_lig-bd"/>
</dbReference>
<evidence type="ECO:0000313" key="16">
    <source>
        <dbReference type="WBParaSite" id="MBELARI_LOCUS20636"/>
    </source>
</evidence>
<comment type="subcellular location">
    <subcellularLocation>
        <location evidence="1 11">Nucleus</location>
    </subcellularLocation>
</comment>
<evidence type="ECO:0000259" key="14">
    <source>
        <dbReference type="PROSITE" id="PS51843"/>
    </source>
</evidence>
<dbReference type="GO" id="GO:0008270">
    <property type="term" value="F:zinc ion binding"/>
    <property type="evidence" value="ECO:0007669"/>
    <property type="project" value="UniProtKB-KW"/>
</dbReference>
<evidence type="ECO:0000256" key="4">
    <source>
        <dbReference type="ARBA" id="ARBA00022771"/>
    </source>
</evidence>
<evidence type="ECO:0000256" key="12">
    <source>
        <dbReference type="SAM" id="MobiDB-lite"/>
    </source>
</evidence>
<keyword evidence="5 11" id="KW-0862">Zinc</keyword>
<keyword evidence="4 11" id="KW-0863">Zinc-finger</keyword>
<protein>
    <submittedName>
        <fullName evidence="16">Uncharacterized protein</fullName>
    </submittedName>
</protein>
<evidence type="ECO:0000256" key="8">
    <source>
        <dbReference type="ARBA" id="ARBA00023163"/>
    </source>
</evidence>
<reference evidence="16" key="1">
    <citation type="submission" date="2024-02" db="UniProtKB">
        <authorList>
            <consortium name="WormBaseParasite"/>
        </authorList>
    </citation>
    <scope>IDENTIFICATION</scope>
</reference>
<proteinExistence type="inferred from homology"/>
<evidence type="ECO:0000256" key="3">
    <source>
        <dbReference type="ARBA" id="ARBA00022723"/>
    </source>
</evidence>
<dbReference type="SMART" id="SM00430">
    <property type="entry name" value="HOLI"/>
    <property type="match status" value="1"/>
</dbReference>
<feature type="domain" description="Nuclear receptor" evidence="13">
    <location>
        <begin position="26"/>
        <end position="101"/>
    </location>
</feature>
<dbReference type="FunFam" id="3.30.50.10:FF:000030">
    <property type="entry name" value="Nuclear Hormone Receptor family"/>
    <property type="match status" value="1"/>
</dbReference>
<dbReference type="GO" id="GO:0005634">
    <property type="term" value="C:nucleus"/>
    <property type="evidence" value="ECO:0007669"/>
    <property type="project" value="UniProtKB-SubCell"/>
</dbReference>
<comment type="similarity">
    <text evidence="2 11">Belongs to the nuclear hormone receptor family.</text>
</comment>
<keyword evidence="7 11" id="KW-0238">DNA-binding</keyword>
<dbReference type="PRINTS" id="PR00047">
    <property type="entry name" value="STROIDFINGER"/>
</dbReference>
<name>A0AAF3F290_9BILA</name>
<evidence type="ECO:0000256" key="2">
    <source>
        <dbReference type="ARBA" id="ARBA00005993"/>
    </source>
</evidence>
<evidence type="ECO:0000259" key="13">
    <source>
        <dbReference type="PROSITE" id="PS51030"/>
    </source>
</evidence>
<dbReference type="AlphaFoldDB" id="A0AAF3F290"/>
<dbReference type="InterPro" id="IPR013088">
    <property type="entry name" value="Znf_NHR/GATA"/>
</dbReference>
<evidence type="ECO:0000256" key="10">
    <source>
        <dbReference type="ARBA" id="ARBA00023242"/>
    </source>
</evidence>
<dbReference type="Gene3D" id="1.10.565.10">
    <property type="entry name" value="Retinoid X Receptor"/>
    <property type="match status" value="1"/>
</dbReference>
<dbReference type="PROSITE" id="PS51030">
    <property type="entry name" value="NUCLEAR_REC_DBD_2"/>
    <property type="match status" value="1"/>
</dbReference>
<dbReference type="InterPro" id="IPR001628">
    <property type="entry name" value="Znf_hrmn_rcpt"/>
</dbReference>
<dbReference type="InterPro" id="IPR035500">
    <property type="entry name" value="NHR-like_dom_sf"/>
</dbReference>
<dbReference type="PROSITE" id="PS00031">
    <property type="entry name" value="NUCLEAR_REC_DBD_1"/>
    <property type="match status" value="1"/>
</dbReference>
<feature type="domain" description="NR LBD" evidence="14">
    <location>
        <begin position="158"/>
        <end position="421"/>
    </location>
</feature>
<keyword evidence="8 11" id="KW-0804">Transcription</keyword>
<evidence type="ECO:0000256" key="7">
    <source>
        <dbReference type="ARBA" id="ARBA00023125"/>
    </source>
</evidence>
<dbReference type="SUPFAM" id="SSF48508">
    <property type="entry name" value="Nuclear receptor ligand-binding domain"/>
    <property type="match status" value="1"/>
</dbReference>
<dbReference type="Gene3D" id="3.30.50.10">
    <property type="entry name" value="Erythroid Transcription Factor GATA-1, subunit A"/>
    <property type="match status" value="1"/>
</dbReference>
<dbReference type="GO" id="GO:0000978">
    <property type="term" value="F:RNA polymerase II cis-regulatory region sequence-specific DNA binding"/>
    <property type="evidence" value="ECO:0007669"/>
    <property type="project" value="InterPro"/>
</dbReference>
<feature type="region of interest" description="Disordered" evidence="12">
    <location>
        <begin position="1"/>
        <end position="20"/>
    </location>
</feature>
<feature type="compositionally biased region" description="Low complexity" evidence="12">
    <location>
        <begin position="1"/>
        <end position="13"/>
    </location>
</feature>
<dbReference type="Pfam" id="PF00104">
    <property type="entry name" value="Hormone_recep"/>
    <property type="match status" value="1"/>
</dbReference>
<evidence type="ECO:0000313" key="15">
    <source>
        <dbReference type="Proteomes" id="UP000887575"/>
    </source>
</evidence>
<evidence type="ECO:0000256" key="6">
    <source>
        <dbReference type="ARBA" id="ARBA00023015"/>
    </source>
</evidence>
<keyword evidence="15" id="KW-1185">Reference proteome</keyword>
<dbReference type="SUPFAM" id="SSF57716">
    <property type="entry name" value="Glucocorticoid receptor-like (DNA-binding domain)"/>
    <property type="match status" value="1"/>
</dbReference>
<organism evidence="15 16">
    <name type="scientific">Mesorhabditis belari</name>
    <dbReference type="NCBI Taxonomy" id="2138241"/>
    <lineage>
        <taxon>Eukaryota</taxon>
        <taxon>Metazoa</taxon>
        <taxon>Ecdysozoa</taxon>
        <taxon>Nematoda</taxon>
        <taxon>Chromadorea</taxon>
        <taxon>Rhabditida</taxon>
        <taxon>Rhabditina</taxon>
        <taxon>Rhabditomorpha</taxon>
        <taxon>Rhabditoidea</taxon>
        <taxon>Rhabditidae</taxon>
        <taxon>Mesorhabditinae</taxon>
        <taxon>Mesorhabditis</taxon>
    </lineage>
</organism>